<evidence type="ECO:0000313" key="2">
    <source>
        <dbReference type="EMBL" id="KIK21830.1"/>
    </source>
</evidence>
<keyword evidence="3" id="KW-1185">Reference proteome</keyword>
<protein>
    <submittedName>
        <fullName evidence="2">Uncharacterized protein</fullName>
    </submittedName>
</protein>
<feature type="region of interest" description="Disordered" evidence="1">
    <location>
        <begin position="1"/>
        <end position="21"/>
    </location>
</feature>
<accession>A0A0C9YAQ3</accession>
<feature type="compositionally biased region" description="Polar residues" evidence="1">
    <location>
        <begin position="8"/>
        <end position="19"/>
    </location>
</feature>
<dbReference type="EMBL" id="KN833746">
    <property type="protein sequence ID" value="KIK21830.1"/>
    <property type="molecule type" value="Genomic_DNA"/>
</dbReference>
<sequence length="57" mass="6555">MPYLSDACSHSTNNANGIQEQLEGRNISATRIRRVVDMSYDIPEELGEPDERCRLFR</sequence>
<gene>
    <name evidence="2" type="ORF">PISMIDRAFT_680954</name>
</gene>
<dbReference type="HOGENOM" id="CLU_2997365_0_0_1"/>
<name>A0A0C9YAQ3_9AGAM</name>
<evidence type="ECO:0000313" key="3">
    <source>
        <dbReference type="Proteomes" id="UP000054018"/>
    </source>
</evidence>
<reference evidence="2 3" key="1">
    <citation type="submission" date="2014-04" db="EMBL/GenBank/DDBJ databases">
        <authorList>
            <consortium name="DOE Joint Genome Institute"/>
            <person name="Kuo A."/>
            <person name="Kohler A."/>
            <person name="Costa M.D."/>
            <person name="Nagy L.G."/>
            <person name="Floudas D."/>
            <person name="Copeland A."/>
            <person name="Barry K.W."/>
            <person name="Cichocki N."/>
            <person name="Veneault-Fourrey C."/>
            <person name="LaButti K."/>
            <person name="Lindquist E.A."/>
            <person name="Lipzen A."/>
            <person name="Lundell T."/>
            <person name="Morin E."/>
            <person name="Murat C."/>
            <person name="Sun H."/>
            <person name="Tunlid A."/>
            <person name="Henrissat B."/>
            <person name="Grigoriev I.V."/>
            <person name="Hibbett D.S."/>
            <person name="Martin F."/>
            <person name="Nordberg H.P."/>
            <person name="Cantor M.N."/>
            <person name="Hua S.X."/>
        </authorList>
    </citation>
    <scope>NUCLEOTIDE SEQUENCE [LARGE SCALE GENOMIC DNA]</scope>
    <source>
        <strain evidence="2 3">441</strain>
    </source>
</reference>
<proteinExistence type="predicted"/>
<evidence type="ECO:0000256" key="1">
    <source>
        <dbReference type="SAM" id="MobiDB-lite"/>
    </source>
</evidence>
<dbReference type="Proteomes" id="UP000054018">
    <property type="component" value="Unassembled WGS sequence"/>
</dbReference>
<reference evidence="3" key="2">
    <citation type="submission" date="2015-01" db="EMBL/GenBank/DDBJ databases">
        <title>Evolutionary Origins and Diversification of the Mycorrhizal Mutualists.</title>
        <authorList>
            <consortium name="DOE Joint Genome Institute"/>
            <consortium name="Mycorrhizal Genomics Consortium"/>
            <person name="Kohler A."/>
            <person name="Kuo A."/>
            <person name="Nagy L.G."/>
            <person name="Floudas D."/>
            <person name="Copeland A."/>
            <person name="Barry K.W."/>
            <person name="Cichocki N."/>
            <person name="Veneault-Fourrey C."/>
            <person name="LaButti K."/>
            <person name="Lindquist E.A."/>
            <person name="Lipzen A."/>
            <person name="Lundell T."/>
            <person name="Morin E."/>
            <person name="Murat C."/>
            <person name="Riley R."/>
            <person name="Ohm R."/>
            <person name="Sun H."/>
            <person name="Tunlid A."/>
            <person name="Henrissat B."/>
            <person name="Grigoriev I.V."/>
            <person name="Hibbett D.S."/>
            <person name="Martin F."/>
        </authorList>
    </citation>
    <scope>NUCLEOTIDE SEQUENCE [LARGE SCALE GENOMIC DNA]</scope>
    <source>
        <strain evidence="3">441</strain>
    </source>
</reference>
<organism evidence="2 3">
    <name type="scientific">Pisolithus microcarpus 441</name>
    <dbReference type="NCBI Taxonomy" id="765257"/>
    <lineage>
        <taxon>Eukaryota</taxon>
        <taxon>Fungi</taxon>
        <taxon>Dikarya</taxon>
        <taxon>Basidiomycota</taxon>
        <taxon>Agaricomycotina</taxon>
        <taxon>Agaricomycetes</taxon>
        <taxon>Agaricomycetidae</taxon>
        <taxon>Boletales</taxon>
        <taxon>Sclerodermatineae</taxon>
        <taxon>Pisolithaceae</taxon>
        <taxon>Pisolithus</taxon>
    </lineage>
</organism>
<dbReference type="AlphaFoldDB" id="A0A0C9YAQ3"/>